<sequence>MVNLLLLFSFIIHVVTLIIIRQMKIKQKSMEDIEANVYEQIDKMENTLALYLVEMREENEHFTKELLAIQEKREQYNNQAPSDENLNKNAFKEEKTITKENNYAKFTPLTNVEQEDVMEQSDTAKILHLSKNGYTTDEIARKLDKGKTEIELLLKFQQKNQ</sequence>
<gene>
    <name evidence="3" type="ORF">SAMN04487944_101127</name>
</gene>
<name>A0A1H9L7X9_9BACI</name>
<proteinExistence type="predicted"/>
<evidence type="ECO:0000313" key="4">
    <source>
        <dbReference type="Proteomes" id="UP000199687"/>
    </source>
</evidence>
<reference evidence="3 4" key="1">
    <citation type="submission" date="2016-10" db="EMBL/GenBank/DDBJ databases">
        <authorList>
            <person name="de Groot N.N."/>
        </authorList>
    </citation>
    <scope>NUCLEOTIDE SEQUENCE [LARGE SCALE GENOMIC DNA]</scope>
    <source>
        <strain evidence="3 4">CGMCC 1.7727</strain>
    </source>
</reference>
<feature type="transmembrane region" description="Helical" evidence="2">
    <location>
        <begin position="6"/>
        <end position="23"/>
    </location>
</feature>
<evidence type="ECO:0000256" key="2">
    <source>
        <dbReference type="SAM" id="Phobius"/>
    </source>
</evidence>
<dbReference type="AlphaFoldDB" id="A0A1H9L7X9"/>
<keyword evidence="2" id="KW-0812">Transmembrane</keyword>
<evidence type="ECO:0008006" key="5">
    <source>
        <dbReference type="Google" id="ProtNLM"/>
    </source>
</evidence>
<organism evidence="3 4">
    <name type="scientific">Gracilibacillus ureilyticus</name>
    <dbReference type="NCBI Taxonomy" id="531814"/>
    <lineage>
        <taxon>Bacteria</taxon>
        <taxon>Bacillati</taxon>
        <taxon>Bacillota</taxon>
        <taxon>Bacilli</taxon>
        <taxon>Bacillales</taxon>
        <taxon>Bacillaceae</taxon>
        <taxon>Gracilibacillus</taxon>
    </lineage>
</organism>
<keyword evidence="1" id="KW-0175">Coiled coil</keyword>
<keyword evidence="2" id="KW-1133">Transmembrane helix</keyword>
<dbReference type="STRING" id="531814.SAMN04487944_101127"/>
<keyword evidence="2" id="KW-0472">Membrane</keyword>
<feature type="coiled-coil region" evidence="1">
    <location>
        <begin position="52"/>
        <end position="79"/>
    </location>
</feature>
<evidence type="ECO:0000256" key="1">
    <source>
        <dbReference type="SAM" id="Coils"/>
    </source>
</evidence>
<dbReference type="Pfam" id="PF19610">
    <property type="entry name" value="DUF6115"/>
    <property type="match status" value="1"/>
</dbReference>
<dbReference type="OrthoDB" id="1708317at2"/>
<dbReference type="RefSeq" id="WP_089737948.1">
    <property type="nucleotide sequence ID" value="NZ_FOGL01000001.1"/>
</dbReference>
<accession>A0A1H9L7X9</accession>
<protein>
    <recommendedName>
        <fullName evidence="5">Coupling factor for flagellin transcription and translation</fullName>
    </recommendedName>
</protein>
<dbReference type="EMBL" id="FOGL01000001">
    <property type="protein sequence ID" value="SER07103.1"/>
    <property type="molecule type" value="Genomic_DNA"/>
</dbReference>
<dbReference type="InterPro" id="IPR046118">
    <property type="entry name" value="DUF6115"/>
</dbReference>
<dbReference type="Proteomes" id="UP000199687">
    <property type="component" value="Unassembled WGS sequence"/>
</dbReference>
<keyword evidence="4" id="KW-1185">Reference proteome</keyword>
<evidence type="ECO:0000313" key="3">
    <source>
        <dbReference type="EMBL" id="SER07103.1"/>
    </source>
</evidence>